<accession>A0AAN5IDZ6</accession>
<reference evidence="6" key="1">
    <citation type="submission" date="2022-10" db="EMBL/GenBank/DDBJ databases">
        <title>Genome assembly of Pristionchus species.</title>
        <authorList>
            <person name="Yoshida K."/>
            <person name="Sommer R.J."/>
        </authorList>
    </citation>
    <scope>NUCLEOTIDE SEQUENCE [LARGE SCALE GENOMIC DNA]</scope>
    <source>
        <strain evidence="6">RS5460</strain>
    </source>
</reference>
<gene>
    <name evidence="5" type="ORF">PMAYCL1PPCAC_30750</name>
</gene>
<dbReference type="PANTHER" id="PTHR23048">
    <property type="entry name" value="MYOSIN LIGHT CHAIN 1, 3"/>
    <property type="match status" value="1"/>
</dbReference>
<feature type="domain" description="EF-hand" evidence="4">
    <location>
        <begin position="156"/>
        <end position="191"/>
    </location>
</feature>
<dbReference type="InterPro" id="IPR050230">
    <property type="entry name" value="CALM/Myosin/TropC-like"/>
</dbReference>
<dbReference type="PROSITE" id="PS50222">
    <property type="entry name" value="EF_HAND_2"/>
    <property type="match status" value="4"/>
</dbReference>
<feature type="domain" description="EF-hand" evidence="4">
    <location>
        <begin position="83"/>
        <end position="118"/>
    </location>
</feature>
<dbReference type="PROSITE" id="PS00018">
    <property type="entry name" value="EF_HAND_1"/>
    <property type="match status" value="4"/>
</dbReference>
<evidence type="ECO:0000256" key="3">
    <source>
        <dbReference type="SAM" id="MobiDB-lite"/>
    </source>
</evidence>
<protein>
    <recommendedName>
        <fullName evidence="4">EF-hand domain-containing protein</fullName>
    </recommendedName>
</protein>
<dbReference type="Proteomes" id="UP001328107">
    <property type="component" value="Unassembled WGS sequence"/>
</dbReference>
<dbReference type="Pfam" id="PF13499">
    <property type="entry name" value="EF-hand_7"/>
    <property type="match status" value="2"/>
</dbReference>
<evidence type="ECO:0000256" key="1">
    <source>
        <dbReference type="ARBA" id="ARBA00022737"/>
    </source>
</evidence>
<feature type="compositionally biased region" description="Polar residues" evidence="3">
    <location>
        <begin position="58"/>
        <end position="73"/>
    </location>
</feature>
<keyword evidence="1" id="KW-0677">Repeat</keyword>
<dbReference type="Gene3D" id="1.10.238.10">
    <property type="entry name" value="EF-hand"/>
    <property type="match status" value="2"/>
</dbReference>
<feature type="compositionally biased region" description="Basic and acidic residues" evidence="3">
    <location>
        <begin position="35"/>
        <end position="56"/>
    </location>
</feature>
<feature type="domain" description="EF-hand" evidence="4">
    <location>
        <begin position="192"/>
        <end position="223"/>
    </location>
</feature>
<keyword evidence="2" id="KW-0106">Calcium</keyword>
<feature type="non-terminal residue" evidence="5">
    <location>
        <position position="1"/>
    </location>
</feature>
<dbReference type="GO" id="GO:0016460">
    <property type="term" value="C:myosin II complex"/>
    <property type="evidence" value="ECO:0007669"/>
    <property type="project" value="TreeGrafter"/>
</dbReference>
<feature type="region of interest" description="Disordered" evidence="3">
    <location>
        <begin position="26"/>
        <end position="73"/>
    </location>
</feature>
<evidence type="ECO:0000259" key="4">
    <source>
        <dbReference type="PROSITE" id="PS50222"/>
    </source>
</evidence>
<dbReference type="InterPro" id="IPR002048">
    <property type="entry name" value="EF_hand_dom"/>
</dbReference>
<dbReference type="EMBL" id="BTRK01000006">
    <property type="protein sequence ID" value="GMR60555.1"/>
    <property type="molecule type" value="Genomic_DNA"/>
</dbReference>
<sequence>CSQLLLSPNSADILYSSTPLFSSCTLSGGVNQGAETRRMSARGESEGRRDSSRGRDTSVPSSTMIASPHRPTSPSVICQRYILSDDELSQTFDLLDVDKDGRLSRTEISALLRTVNVEPTRIELDFIFQEMDANNSGLINKEEFVQYMRSPPVHRTTLKELESQFKDFDTDGDGAITEEEMANILMRSTDLTDRKVIHDMFKATDADGDGRITFFEFVRMMQE</sequence>
<dbReference type="InterPro" id="IPR011992">
    <property type="entry name" value="EF-hand-dom_pair"/>
</dbReference>
<dbReference type="SUPFAM" id="SSF47473">
    <property type="entry name" value="EF-hand"/>
    <property type="match status" value="1"/>
</dbReference>
<dbReference type="SMART" id="SM00054">
    <property type="entry name" value="EFh"/>
    <property type="match status" value="4"/>
</dbReference>
<evidence type="ECO:0000313" key="5">
    <source>
        <dbReference type="EMBL" id="GMR60555.1"/>
    </source>
</evidence>
<dbReference type="PANTHER" id="PTHR23048:SF0">
    <property type="entry name" value="CALMODULIN LIKE 3"/>
    <property type="match status" value="1"/>
</dbReference>
<name>A0AAN5IDZ6_9BILA</name>
<dbReference type="FunFam" id="1.10.238.10:FF:000003">
    <property type="entry name" value="Calmodulin A"/>
    <property type="match status" value="1"/>
</dbReference>
<proteinExistence type="predicted"/>
<evidence type="ECO:0000313" key="6">
    <source>
        <dbReference type="Proteomes" id="UP001328107"/>
    </source>
</evidence>
<dbReference type="AlphaFoldDB" id="A0AAN5IDZ6"/>
<evidence type="ECO:0000256" key="2">
    <source>
        <dbReference type="ARBA" id="ARBA00022837"/>
    </source>
</evidence>
<keyword evidence="6" id="KW-1185">Reference proteome</keyword>
<feature type="domain" description="EF-hand" evidence="4">
    <location>
        <begin position="119"/>
        <end position="154"/>
    </location>
</feature>
<dbReference type="InterPro" id="IPR018247">
    <property type="entry name" value="EF_Hand_1_Ca_BS"/>
</dbReference>
<comment type="caution">
    <text evidence="5">The sequence shown here is derived from an EMBL/GenBank/DDBJ whole genome shotgun (WGS) entry which is preliminary data.</text>
</comment>
<dbReference type="GO" id="GO:0005509">
    <property type="term" value="F:calcium ion binding"/>
    <property type="evidence" value="ECO:0007669"/>
    <property type="project" value="InterPro"/>
</dbReference>
<organism evidence="5 6">
    <name type="scientific">Pristionchus mayeri</name>
    <dbReference type="NCBI Taxonomy" id="1317129"/>
    <lineage>
        <taxon>Eukaryota</taxon>
        <taxon>Metazoa</taxon>
        <taxon>Ecdysozoa</taxon>
        <taxon>Nematoda</taxon>
        <taxon>Chromadorea</taxon>
        <taxon>Rhabditida</taxon>
        <taxon>Rhabditina</taxon>
        <taxon>Diplogasteromorpha</taxon>
        <taxon>Diplogasteroidea</taxon>
        <taxon>Neodiplogasteridae</taxon>
        <taxon>Pristionchus</taxon>
    </lineage>
</organism>
<dbReference type="CDD" id="cd00051">
    <property type="entry name" value="EFh"/>
    <property type="match status" value="1"/>
</dbReference>